<feature type="transmembrane region" description="Helical" evidence="1">
    <location>
        <begin position="65"/>
        <end position="84"/>
    </location>
</feature>
<feature type="transmembrane region" description="Helical" evidence="1">
    <location>
        <begin position="378"/>
        <end position="395"/>
    </location>
</feature>
<dbReference type="Pfam" id="PF10060">
    <property type="entry name" value="DUF2298"/>
    <property type="match status" value="1"/>
</dbReference>
<feature type="transmembrane region" description="Helical" evidence="1">
    <location>
        <begin position="540"/>
        <end position="560"/>
    </location>
</feature>
<reference evidence="3 5" key="2">
    <citation type="journal article" date="2020" name="Cell Host Microbe">
        <title>Functional and Genomic Variation between Human-Derived Isolates of Lachnospiraceae Reveals Inter- and Intra-Species Diversity.</title>
        <authorList>
            <person name="Sorbara M.T."/>
            <person name="Littmann E.R."/>
            <person name="Fontana E."/>
            <person name="Moody T.U."/>
            <person name="Kohout C.E."/>
            <person name="Gjonbalaj M."/>
            <person name="Eaton V."/>
            <person name="Seok R."/>
            <person name="Leiner I.M."/>
            <person name="Pamer E.G."/>
        </authorList>
    </citation>
    <scope>NUCLEOTIDE SEQUENCE [LARGE SCALE GENOMIC DNA]</scope>
    <source>
        <strain evidence="3 5">MSK.14.54</strain>
    </source>
</reference>
<dbReference type="EMBL" id="JAAITQ010000001">
    <property type="protein sequence ID" value="NSE14966.1"/>
    <property type="molecule type" value="Genomic_DNA"/>
</dbReference>
<dbReference type="AlphaFoldDB" id="A0A174I5Q3"/>
<feature type="transmembrane region" description="Helical" evidence="1">
    <location>
        <begin position="34"/>
        <end position="53"/>
    </location>
</feature>
<dbReference type="NCBIfam" id="TIGR03662">
    <property type="entry name" value="Chlor_Arch_YYY"/>
    <property type="match status" value="1"/>
</dbReference>
<evidence type="ECO:0000313" key="4">
    <source>
        <dbReference type="Proteomes" id="UP000095706"/>
    </source>
</evidence>
<sequence>MSKKTTVSGILLVLLVLATTPLLGTDNVSFLKWWLMTLVLGIGFYPAAAALFPRFHDRGWMFSKVLGIVVSGFAVFALGSFGLVPFTAPVCLITVGVLILASWIFGCFKVRVHAPEIDFLMMEEVLFFAFFLLWTYLAGFHPEAHGTEKFMDYGFMKAMMRSTAVPAEDLWYSGSGINYYYGGQFYAVFLTKITFTDVKQTYHLTRTMVASFAFVLPFSITYHLAESRACHRIRKEGGNKSQIAPVLGGLLSGGAVSLAGNMHYVIYGCIRQWLGLNESAYWFPSSTRYIGYDPLVENDRTIHEFPSYSFVLGDLHAHVVNVMFVLLVLGLLYSYVKNTCRDPEKEWKWSLKDVLLQPQIIAAGFLIGVFHWSNYWDFVIYFVVIAGFALYGALYRYHARAKETIGTVLLQAAEVFAIGTVVALPFTMKFETMVSGVGIAKHHSILYQLAILWGLPTVLVVLFIAAVLLAWRKNCHLPGMERQGQIVLADGKTQEEVEEQAVALILGEKKPEPGEKETAEKPKKVSAFCNFWREIAVSDMVIGILGLCAIGLIIIPELVYVRDIYEESYARSNTMFKLTYQAFILFGICMSYIITRFLLWKKERILQVFGGIGLVLLLWTFGYFGTSVYSWFGNVFDLSEYRGLDATAYLENVFSEDAGAIRWLDETIKGQPVVLEANGDSYSDYERVSAMTGLPTVLGWYVHEWLWRGDPADLNVRAEDVKQMYTSTDTNEVLRLLEQYHVTYIFVGSKEKEKYGDALNESLLQSIGDIVYQDTASGTYILQVQDT</sequence>
<accession>A0A174I5Q3</accession>
<dbReference type="Proteomes" id="UP000095706">
    <property type="component" value="Unassembled WGS sequence"/>
</dbReference>
<dbReference type="EMBL" id="CYYV01000016">
    <property type="protein sequence ID" value="CUO80947.1"/>
    <property type="molecule type" value="Genomic_DNA"/>
</dbReference>
<keyword evidence="1" id="KW-0472">Membrane</keyword>
<keyword evidence="1" id="KW-0812">Transmembrane</keyword>
<protein>
    <submittedName>
        <fullName evidence="2">Chlor_Arch_YYY domain</fullName>
    </submittedName>
</protein>
<evidence type="ECO:0000313" key="2">
    <source>
        <dbReference type="EMBL" id="CUO80947.1"/>
    </source>
</evidence>
<organism evidence="2 4">
    <name type="scientific">Fusicatenibacter saccharivorans</name>
    <dbReference type="NCBI Taxonomy" id="1150298"/>
    <lineage>
        <taxon>Bacteria</taxon>
        <taxon>Bacillati</taxon>
        <taxon>Bacillota</taxon>
        <taxon>Clostridia</taxon>
        <taxon>Lachnospirales</taxon>
        <taxon>Lachnospiraceae</taxon>
        <taxon>Fusicatenibacter</taxon>
    </lineage>
</organism>
<dbReference type="PANTHER" id="PTHR10790:SF51">
    <property type="entry name" value="TETRATRICOPEPTIDE REPEAT PROTEIN"/>
    <property type="match status" value="1"/>
</dbReference>
<feature type="transmembrane region" description="Helical" evidence="1">
    <location>
        <begin position="580"/>
        <end position="599"/>
    </location>
</feature>
<feature type="transmembrane region" description="Helical" evidence="1">
    <location>
        <begin position="407"/>
        <end position="426"/>
    </location>
</feature>
<feature type="transmembrane region" description="Helical" evidence="1">
    <location>
        <begin position="246"/>
        <end position="267"/>
    </location>
</feature>
<evidence type="ECO:0000256" key="1">
    <source>
        <dbReference type="SAM" id="Phobius"/>
    </source>
</evidence>
<proteinExistence type="predicted"/>
<keyword evidence="5" id="KW-1185">Reference proteome</keyword>
<name>A0A174I5Q3_9FIRM</name>
<gene>
    <name evidence="2" type="ORF">ERS852406_02894</name>
    <name evidence="3" type="ORF">G5B05_00685</name>
</gene>
<evidence type="ECO:0000313" key="3">
    <source>
        <dbReference type="EMBL" id="NSE14966.1"/>
    </source>
</evidence>
<dbReference type="InterPro" id="IPR018746">
    <property type="entry name" value="DUF2298"/>
</dbReference>
<dbReference type="Proteomes" id="UP000768180">
    <property type="component" value="Unassembled WGS sequence"/>
</dbReference>
<evidence type="ECO:0000313" key="5">
    <source>
        <dbReference type="Proteomes" id="UP000768180"/>
    </source>
</evidence>
<feature type="transmembrane region" description="Helical" evidence="1">
    <location>
        <begin position="446"/>
        <end position="471"/>
    </location>
</feature>
<reference evidence="3" key="3">
    <citation type="submission" date="2020-02" db="EMBL/GenBank/DDBJ databases">
        <authorList>
            <person name="Littmann E."/>
            <person name="Sorbara M."/>
        </authorList>
    </citation>
    <scope>NUCLEOTIDE SEQUENCE</scope>
    <source>
        <strain evidence="3">MSK.14.54</strain>
    </source>
</reference>
<feature type="transmembrane region" description="Helical" evidence="1">
    <location>
        <begin position="207"/>
        <end position="225"/>
    </location>
</feature>
<feature type="transmembrane region" description="Helical" evidence="1">
    <location>
        <begin position="90"/>
        <end position="108"/>
    </location>
</feature>
<dbReference type="RefSeq" id="WP_055228458.1">
    <property type="nucleotide sequence ID" value="NZ_CYYV01000016.1"/>
</dbReference>
<feature type="transmembrane region" description="Helical" evidence="1">
    <location>
        <begin position="315"/>
        <end position="333"/>
    </location>
</feature>
<feature type="transmembrane region" description="Helical" evidence="1">
    <location>
        <begin position="611"/>
        <end position="632"/>
    </location>
</feature>
<feature type="transmembrane region" description="Helical" evidence="1">
    <location>
        <begin position="354"/>
        <end position="372"/>
    </location>
</feature>
<keyword evidence="1" id="KW-1133">Transmembrane helix</keyword>
<reference evidence="2 4" key="1">
    <citation type="submission" date="2015-09" db="EMBL/GenBank/DDBJ databases">
        <authorList>
            <consortium name="Pathogen Informatics"/>
        </authorList>
    </citation>
    <scope>NUCLEOTIDE SEQUENCE [LARGE SCALE GENOMIC DNA]</scope>
    <source>
        <strain evidence="2 4">2789STDY5608849</strain>
    </source>
</reference>
<feature type="transmembrane region" description="Helical" evidence="1">
    <location>
        <begin position="120"/>
        <end position="137"/>
    </location>
</feature>
<dbReference type="PANTHER" id="PTHR10790">
    <property type="entry name" value="TPR-DOMAIN CONTAINING PROTEIN"/>
    <property type="match status" value="1"/>
</dbReference>